<gene>
    <name evidence="1" type="ORF">POM88_000595</name>
</gene>
<evidence type="ECO:0000313" key="2">
    <source>
        <dbReference type="Proteomes" id="UP001237642"/>
    </source>
</evidence>
<accession>A0AAD8JEK5</accession>
<comment type="caution">
    <text evidence="1">The sequence shown here is derived from an EMBL/GenBank/DDBJ whole genome shotgun (WGS) entry which is preliminary data.</text>
</comment>
<sequence length="218" mass="24712">MFVNDFIPAHSHVKSHVKSILFRSFEVCHLRRERWDDQEDAIDIFVSDKQTLCSIPTIITYYIVKRQTSQADLTRVSLLGSLLIAQSLNKIDDAPIPPSWNSFEKCSSFVPGSKIWPSLRSPIKLRVLKIVKDYAKKDLAIFSKALCARNLVNQVDRKLMKQTVTTSVDDDTELFHASCYAAKKLLHNHPGRSNCWQARGRGVCNRLESSNESHGTGP</sequence>
<dbReference type="Proteomes" id="UP001237642">
    <property type="component" value="Unassembled WGS sequence"/>
</dbReference>
<evidence type="ECO:0000313" key="1">
    <source>
        <dbReference type="EMBL" id="KAK1400990.1"/>
    </source>
</evidence>
<keyword evidence="2" id="KW-1185">Reference proteome</keyword>
<protein>
    <submittedName>
        <fullName evidence="1">Uncharacterized protein</fullName>
    </submittedName>
</protein>
<proteinExistence type="predicted"/>
<reference evidence="1" key="1">
    <citation type="submission" date="2023-02" db="EMBL/GenBank/DDBJ databases">
        <title>Genome of toxic invasive species Heracleum sosnowskyi carries increased number of genes despite the absence of recent whole-genome duplications.</title>
        <authorList>
            <person name="Schelkunov M."/>
            <person name="Shtratnikova V."/>
            <person name="Makarenko M."/>
            <person name="Klepikova A."/>
            <person name="Omelchenko D."/>
            <person name="Novikova G."/>
            <person name="Obukhova E."/>
            <person name="Bogdanov V."/>
            <person name="Penin A."/>
            <person name="Logacheva M."/>
        </authorList>
    </citation>
    <scope>NUCLEOTIDE SEQUENCE</scope>
    <source>
        <strain evidence="1">Hsosn_3</strain>
        <tissue evidence="1">Leaf</tissue>
    </source>
</reference>
<dbReference type="AlphaFoldDB" id="A0AAD8JEK5"/>
<dbReference type="EMBL" id="JAUIZM010000001">
    <property type="protein sequence ID" value="KAK1400990.1"/>
    <property type="molecule type" value="Genomic_DNA"/>
</dbReference>
<name>A0AAD8JEK5_9APIA</name>
<organism evidence="1 2">
    <name type="scientific">Heracleum sosnowskyi</name>
    <dbReference type="NCBI Taxonomy" id="360622"/>
    <lineage>
        <taxon>Eukaryota</taxon>
        <taxon>Viridiplantae</taxon>
        <taxon>Streptophyta</taxon>
        <taxon>Embryophyta</taxon>
        <taxon>Tracheophyta</taxon>
        <taxon>Spermatophyta</taxon>
        <taxon>Magnoliopsida</taxon>
        <taxon>eudicotyledons</taxon>
        <taxon>Gunneridae</taxon>
        <taxon>Pentapetalae</taxon>
        <taxon>asterids</taxon>
        <taxon>campanulids</taxon>
        <taxon>Apiales</taxon>
        <taxon>Apiaceae</taxon>
        <taxon>Apioideae</taxon>
        <taxon>apioid superclade</taxon>
        <taxon>Tordylieae</taxon>
        <taxon>Tordyliinae</taxon>
        <taxon>Heracleum</taxon>
    </lineage>
</organism>
<reference evidence="1" key="2">
    <citation type="submission" date="2023-05" db="EMBL/GenBank/DDBJ databases">
        <authorList>
            <person name="Schelkunov M.I."/>
        </authorList>
    </citation>
    <scope>NUCLEOTIDE SEQUENCE</scope>
    <source>
        <strain evidence="1">Hsosn_3</strain>
        <tissue evidence="1">Leaf</tissue>
    </source>
</reference>